<gene>
    <name evidence="8" type="ORF">SAMN05216279_107199</name>
</gene>
<dbReference type="AlphaFoldDB" id="A0A1G5NU30"/>
<evidence type="ECO:0000313" key="9">
    <source>
        <dbReference type="Proteomes" id="UP000183046"/>
    </source>
</evidence>
<protein>
    <recommendedName>
        <fullName evidence="5">Putative aliphatic sulfonates-binding protein</fullName>
    </recommendedName>
</protein>
<comment type="caution">
    <text evidence="8">The sequence shown here is derived from an EMBL/GenBank/DDBJ whole genome shotgun (WGS) entry which is preliminary data.</text>
</comment>
<dbReference type="NCBIfam" id="TIGR01728">
    <property type="entry name" value="SsuA_fam"/>
    <property type="match status" value="1"/>
</dbReference>
<dbReference type="CDD" id="cd13557">
    <property type="entry name" value="PBP2_SsuA"/>
    <property type="match status" value="1"/>
</dbReference>
<evidence type="ECO:0000256" key="3">
    <source>
        <dbReference type="ARBA" id="ARBA00022729"/>
    </source>
</evidence>
<proteinExistence type="inferred from homology"/>
<dbReference type="eggNOG" id="COG0715">
    <property type="taxonomic scope" value="Bacteria"/>
</dbReference>
<evidence type="ECO:0000256" key="5">
    <source>
        <dbReference type="ARBA" id="ARBA00070228"/>
    </source>
</evidence>
<feature type="signal peptide" evidence="6">
    <location>
        <begin position="1"/>
        <end position="28"/>
    </location>
</feature>
<dbReference type="EMBL" id="FMWB01000007">
    <property type="protein sequence ID" value="SCZ40231.1"/>
    <property type="molecule type" value="Genomic_DNA"/>
</dbReference>
<dbReference type="FunFam" id="3.40.190.10:FF:000050">
    <property type="entry name" value="Sulfonate ABC transporter substrate-binding protein"/>
    <property type="match status" value="1"/>
</dbReference>
<accession>A0A1G5NU30</accession>
<dbReference type="InterPro" id="IPR001638">
    <property type="entry name" value="Solute-binding_3/MltF_N"/>
</dbReference>
<dbReference type="OrthoDB" id="7374754at2"/>
<evidence type="ECO:0000256" key="1">
    <source>
        <dbReference type="ARBA" id="ARBA00010742"/>
    </source>
</evidence>
<dbReference type="PANTHER" id="PTHR30024:SF42">
    <property type="entry name" value="ALIPHATIC SULFONATES-BINDING PROTEIN-RELATED"/>
    <property type="match status" value="1"/>
</dbReference>
<feature type="chain" id="PRO_5043144947" description="Putative aliphatic sulfonates-binding protein" evidence="6">
    <location>
        <begin position="29"/>
        <end position="318"/>
    </location>
</feature>
<evidence type="ECO:0000256" key="2">
    <source>
        <dbReference type="ARBA" id="ARBA00022448"/>
    </source>
</evidence>
<dbReference type="NCBIfam" id="NF008588">
    <property type="entry name" value="PRK11553.1"/>
    <property type="match status" value="1"/>
</dbReference>
<dbReference type="Proteomes" id="UP000183046">
    <property type="component" value="Unassembled WGS sequence"/>
</dbReference>
<evidence type="ECO:0000256" key="4">
    <source>
        <dbReference type="ARBA" id="ARBA00055538"/>
    </source>
</evidence>
<dbReference type="SMART" id="SM00062">
    <property type="entry name" value="PBPb"/>
    <property type="match status" value="1"/>
</dbReference>
<sequence length="318" mass="33748">MFRSSLRRWLARGAVLLLALGMLAPVQAADQALRIGYQKGGGLLAVLKAQGTLDQALGAQGYQVSWREFQAGPQLLEALNAGSIDVGYTGSPPPIFAQAAGIDLVYLGAEPASEAVEAILVPTASPIRDVAGLRGRKVAVQKGSSANFLLVAALEKAGLSFKDIQPVYLPPADARAAFVNGSVDAWVVWDPYLAAIQQSQPVRVLADYKGLLHANSFYEGSRRFADAHPEAIRLLLAELAKAGAWANTHKPEVTRILAEQIGLPEAVIATWQARTGYGATALTPAIIATQQQTADIFKAQGLIPRAVDVSQAVWQAPR</sequence>
<evidence type="ECO:0000259" key="7">
    <source>
        <dbReference type="SMART" id="SM00062"/>
    </source>
</evidence>
<dbReference type="InterPro" id="IPR010067">
    <property type="entry name" value="ABC_SsuA_sub-bd"/>
</dbReference>
<keyword evidence="3 6" id="KW-0732">Signal</keyword>
<comment type="function">
    <text evidence="4">Part of a binding-protein-dependent transport system for aliphatic sulfonates. Putative binding protein.</text>
</comment>
<dbReference type="Pfam" id="PF13379">
    <property type="entry name" value="NMT1_2"/>
    <property type="match status" value="1"/>
</dbReference>
<dbReference type="GO" id="GO:0016020">
    <property type="term" value="C:membrane"/>
    <property type="evidence" value="ECO:0007669"/>
    <property type="project" value="InterPro"/>
</dbReference>
<dbReference type="GO" id="GO:0042626">
    <property type="term" value="F:ATPase-coupled transmembrane transporter activity"/>
    <property type="evidence" value="ECO:0007669"/>
    <property type="project" value="InterPro"/>
</dbReference>
<evidence type="ECO:0000256" key="6">
    <source>
        <dbReference type="SAM" id="SignalP"/>
    </source>
</evidence>
<reference evidence="9" key="1">
    <citation type="submission" date="2016-10" db="EMBL/GenBank/DDBJ databases">
        <authorList>
            <person name="de Groot N.N."/>
        </authorList>
    </citation>
    <scope>NUCLEOTIDE SEQUENCE [LARGE SCALE GENOMIC DNA]</scope>
    <source>
        <strain evidence="9">DSM 15758</strain>
    </source>
</reference>
<feature type="domain" description="Solute-binding protein family 3/N-terminal" evidence="7">
    <location>
        <begin position="32"/>
        <end position="265"/>
    </location>
</feature>
<dbReference type="SUPFAM" id="SSF53850">
    <property type="entry name" value="Periplasmic binding protein-like II"/>
    <property type="match status" value="1"/>
</dbReference>
<dbReference type="Gene3D" id="3.40.190.10">
    <property type="entry name" value="Periplasmic binding protein-like II"/>
    <property type="match status" value="2"/>
</dbReference>
<keyword evidence="2" id="KW-0813">Transport</keyword>
<evidence type="ECO:0000313" key="8">
    <source>
        <dbReference type="EMBL" id="SCZ40231.1"/>
    </source>
</evidence>
<comment type="similarity">
    <text evidence="1">Belongs to the bacterial solute-binding protein SsuA/TauA family.</text>
</comment>
<dbReference type="PANTHER" id="PTHR30024">
    <property type="entry name" value="ALIPHATIC SULFONATES-BINDING PROTEIN-RELATED"/>
    <property type="match status" value="1"/>
</dbReference>
<organism evidence="8 9">
    <name type="scientific">Pseudomonas oryzihabitans</name>
    <dbReference type="NCBI Taxonomy" id="47885"/>
    <lineage>
        <taxon>Bacteria</taxon>
        <taxon>Pseudomonadati</taxon>
        <taxon>Pseudomonadota</taxon>
        <taxon>Gammaproteobacteria</taxon>
        <taxon>Pseudomonadales</taxon>
        <taxon>Pseudomonadaceae</taxon>
        <taxon>Pseudomonas</taxon>
    </lineage>
</organism>
<name>A0A1G5NU30_9PSED</name>
<dbReference type="STRING" id="237610.BJP27_13065"/>
<dbReference type="RefSeq" id="WP_074584195.1">
    <property type="nucleotide sequence ID" value="NZ_FMWB01000007.1"/>
</dbReference>